<dbReference type="Pfam" id="PF13483">
    <property type="entry name" value="Lactamase_B_3"/>
    <property type="match status" value="1"/>
</dbReference>
<accession>A0ABT7QJS5</accession>
<dbReference type="SUPFAM" id="SSF56281">
    <property type="entry name" value="Metallo-hydrolase/oxidoreductase"/>
    <property type="match status" value="1"/>
</dbReference>
<reference evidence="1" key="1">
    <citation type="submission" date="2022-08" db="EMBL/GenBank/DDBJ databases">
        <authorList>
            <person name="Dzunkova M."/>
            <person name="La Clair J."/>
            <person name="Tyml T."/>
            <person name="Doud D."/>
            <person name="Schulz F."/>
            <person name="Piquer S."/>
            <person name="Porcel Sanchis D."/>
            <person name="Osborn A."/>
            <person name="Robinson D."/>
            <person name="Louie K.B."/>
            <person name="Bowen B.P."/>
            <person name="Bowers R."/>
            <person name="Lee J."/>
            <person name="Arnau Llombart V."/>
            <person name="Diaz Villanueva W."/>
            <person name="Gosliner T."/>
            <person name="Northen T."/>
            <person name="Cheng J.-F."/>
            <person name="Burkart M.D."/>
            <person name="Woyke T."/>
        </authorList>
    </citation>
    <scope>NUCLEOTIDE SEQUENCE</scope>
    <source>
        <strain evidence="1">Df01</strain>
    </source>
</reference>
<dbReference type="Proteomes" id="UP001168167">
    <property type="component" value="Unassembled WGS sequence"/>
</dbReference>
<dbReference type="EMBL" id="JANQAO010000001">
    <property type="protein sequence ID" value="MDM5146872.1"/>
    <property type="molecule type" value="Genomic_DNA"/>
</dbReference>
<dbReference type="InterPro" id="IPR036866">
    <property type="entry name" value="RibonucZ/Hydroxyglut_hydro"/>
</dbReference>
<protein>
    <submittedName>
        <fullName evidence="1">MBL fold metallo-hydrolase</fullName>
    </submittedName>
</protein>
<keyword evidence="2" id="KW-1185">Reference proteome</keyword>
<gene>
    <name evidence="1" type="ORF">NQX30_00515</name>
</gene>
<sequence length="329" mass="36140">MKKNNINKLATSDPTRRDFLGRVILAGGVGSASTLLPVTTVAAQQSCPLTGSVAWTQPDNNNHVIALQEQDAGGDGSVLLEYFGHCAFKLTSPQGVTMMFDPWRNDPSGAWGLWFPNDFPKSKVDIGLSTHAHFDHDAIDRLDAVMLLDRMVGEYRFADISITGIADKHACSAPGWYQWTNAIKEFGADPCPPNNPGHMDMSMYVVETGGLRILMWGDNRHNPSPHVLRQLGNIDVLTLPVDGSQHILSYEQGNEIVAMLNPKIIIPTHYLCEGVSITLTTLESADTWIKSQKNHNMLSSGEILLHKNEVAAMNQEFMYFGANTKVPVA</sequence>
<dbReference type="Gene3D" id="3.60.15.10">
    <property type="entry name" value="Ribonuclease Z/Hydroxyacylglutathione hydrolase-like"/>
    <property type="match status" value="1"/>
</dbReference>
<reference evidence="1" key="2">
    <citation type="journal article" date="2023" name="Microbiome">
        <title>Synthase-selected sorting approach identifies a beta-lactone synthase in a nudibranch symbiotic bacterium.</title>
        <authorList>
            <person name="Dzunkova M."/>
            <person name="La Clair J.J."/>
            <person name="Tyml T."/>
            <person name="Doud D."/>
            <person name="Schulz F."/>
            <person name="Piquer-Esteban S."/>
            <person name="Porcel Sanchis D."/>
            <person name="Osborn A."/>
            <person name="Robinson D."/>
            <person name="Louie K.B."/>
            <person name="Bowen B.P."/>
            <person name="Bowers R.M."/>
            <person name="Lee J."/>
            <person name="Arnau V."/>
            <person name="Diaz-Villanueva W."/>
            <person name="Stepanauskas R."/>
            <person name="Gosliner T."/>
            <person name="Date S.V."/>
            <person name="Northen T.R."/>
            <person name="Cheng J.F."/>
            <person name="Burkart M.D."/>
            <person name="Woyke T."/>
        </authorList>
    </citation>
    <scope>NUCLEOTIDE SEQUENCE</scope>
    <source>
        <strain evidence="1">Df01</strain>
    </source>
</reference>
<dbReference type="InterPro" id="IPR006311">
    <property type="entry name" value="TAT_signal"/>
</dbReference>
<proteinExistence type="predicted"/>
<dbReference type="PROSITE" id="PS51318">
    <property type="entry name" value="TAT"/>
    <property type="match status" value="1"/>
</dbReference>
<evidence type="ECO:0000313" key="2">
    <source>
        <dbReference type="Proteomes" id="UP001168167"/>
    </source>
</evidence>
<name>A0ABT7QJS5_9GAMM</name>
<organism evidence="1 2">
    <name type="scientific">Candidatus Doriopsillibacter californiensis</name>
    <dbReference type="NCBI Taxonomy" id="2970740"/>
    <lineage>
        <taxon>Bacteria</taxon>
        <taxon>Pseudomonadati</taxon>
        <taxon>Pseudomonadota</taxon>
        <taxon>Gammaproteobacteria</taxon>
        <taxon>Candidatus Tethybacterales</taxon>
        <taxon>Candidatus Persebacteraceae</taxon>
        <taxon>Candidatus Doriopsillibacter</taxon>
    </lineage>
</organism>
<dbReference type="PANTHER" id="PTHR42967">
    <property type="entry name" value="METAL DEPENDENT HYDROLASE"/>
    <property type="match status" value="1"/>
</dbReference>
<dbReference type="PANTHER" id="PTHR42967:SF1">
    <property type="entry name" value="MBL FOLD METALLO-HYDROLASE"/>
    <property type="match status" value="1"/>
</dbReference>
<comment type="caution">
    <text evidence="1">The sequence shown here is derived from an EMBL/GenBank/DDBJ whole genome shotgun (WGS) entry which is preliminary data.</text>
</comment>
<evidence type="ECO:0000313" key="1">
    <source>
        <dbReference type="EMBL" id="MDM5146872.1"/>
    </source>
</evidence>